<dbReference type="EMBL" id="RCCB01000011">
    <property type="protein sequence ID" value="RLJ30268.1"/>
    <property type="molecule type" value="Genomic_DNA"/>
</dbReference>
<proteinExistence type="predicted"/>
<organism evidence="2 4">
    <name type="scientific">Flavobacterium lindanitolerans</name>
    <dbReference type="NCBI Taxonomy" id="428988"/>
    <lineage>
        <taxon>Bacteria</taxon>
        <taxon>Pseudomonadati</taxon>
        <taxon>Bacteroidota</taxon>
        <taxon>Flavobacteriia</taxon>
        <taxon>Flavobacteriales</taxon>
        <taxon>Flavobacteriaceae</taxon>
        <taxon>Flavobacterium</taxon>
    </lineage>
</organism>
<accession>A0A497UP37</accession>
<dbReference type="AlphaFoldDB" id="A0A497UP37"/>
<protein>
    <submittedName>
        <fullName evidence="2">Uncharacterized protein</fullName>
    </submittedName>
</protein>
<dbReference type="Proteomes" id="UP000233767">
    <property type="component" value="Unassembled WGS sequence"/>
</dbReference>
<evidence type="ECO:0000313" key="4">
    <source>
        <dbReference type="Proteomes" id="UP000275027"/>
    </source>
</evidence>
<dbReference type="EMBL" id="PJND01000008">
    <property type="protein sequence ID" value="PKW21093.1"/>
    <property type="molecule type" value="Genomic_DNA"/>
</dbReference>
<keyword evidence="3" id="KW-1185">Reference proteome</keyword>
<evidence type="ECO:0000313" key="1">
    <source>
        <dbReference type="EMBL" id="PKW21093.1"/>
    </source>
</evidence>
<reference evidence="2 4" key="2">
    <citation type="submission" date="2018-10" db="EMBL/GenBank/DDBJ databases">
        <title>Genomic Encyclopedia of Archaeal and Bacterial Type Strains, Phase II (KMG-II): from individual species to whole genera.</title>
        <authorList>
            <person name="Goeker M."/>
        </authorList>
    </citation>
    <scope>NUCLEOTIDE SEQUENCE [LARGE SCALE GENOMIC DNA]</scope>
    <source>
        <strain evidence="2 4">DSM 21886</strain>
    </source>
</reference>
<comment type="caution">
    <text evidence="2">The sequence shown here is derived from an EMBL/GenBank/DDBJ whole genome shotgun (WGS) entry which is preliminary data.</text>
</comment>
<reference evidence="1 3" key="1">
    <citation type="submission" date="2017-12" db="EMBL/GenBank/DDBJ databases">
        <title>Genomic Encyclopedia of Type Strains, Phase III (KMG-III): the genomes of soil and plant-associated and newly described type strains.</title>
        <authorList>
            <person name="Whitman W."/>
        </authorList>
    </citation>
    <scope>NUCLEOTIDE SEQUENCE [LARGE SCALE GENOMIC DNA]</scope>
    <source>
        <strain evidence="1 3">IP-10</strain>
    </source>
</reference>
<evidence type="ECO:0000313" key="3">
    <source>
        <dbReference type="Proteomes" id="UP000233767"/>
    </source>
</evidence>
<gene>
    <name evidence="1" type="ORF">B0G92_2376</name>
    <name evidence="2" type="ORF">CLV50_1674</name>
</gene>
<dbReference type="Proteomes" id="UP000275027">
    <property type="component" value="Unassembled WGS sequence"/>
</dbReference>
<sequence length="64" mass="7074">MPSVKTAFPLQDKFWLPGGAEGSGTYAVFDINSPIFLAFSNMCHECAMENLNVLSMQRPLHEAI</sequence>
<name>A0A497UP37_9FLAO</name>
<evidence type="ECO:0000313" key="2">
    <source>
        <dbReference type="EMBL" id="RLJ30268.1"/>
    </source>
</evidence>